<keyword evidence="4" id="KW-0347">Helicase</keyword>
<evidence type="ECO:0000256" key="3">
    <source>
        <dbReference type="ARBA" id="ARBA00022801"/>
    </source>
</evidence>
<dbReference type="InterPro" id="IPR047187">
    <property type="entry name" value="SF1_C_Upf1"/>
</dbReference>
<keyword evidence="8" id="KW-1185">Reference proteome</keyword>
<dbReference type="PANTHER" id="PTHR43788">
    <property type="entry name" value="DNA2/NAM7 HELICASE FAMILY MEMBER"/>
    <property type="match status" value="1"/>
</dbReference>
<evidence type="ECO:0000313" key="7">
    <source>
        <dbReference type="EMBL" id="MCF1713667.1"/>
    </source>
</evidence>
<proteinExistence type="inferred from homology"/>
<reference evidence="7 8" key="1">
    <citation type="submission" date="2022-01" db="EMBL/GenBank/DDBJ databases">
        <title>Flavihumibacter sp. nov., isolated from sediment of a river.</title>
        <authorList>
            <person name="Liu H."/>
        </authorList>
    </citation>
    <scope>NUCLEOTIDE SEQUENCE [LARGE SCALE GENOMIC DNA]</scope>
    <source>
        <strain evidence="7 8">RY-1</strain>
    </source>
</reference>
<dbReference type="Gene3D" id="3.40.50.300">
    <property type="entry name" value="P-loop containing nucleotide triphosphate hydrolases"/>
    <property type="match status" value="2"/>
</dbReference>
<dbReference type="RefSeq" id="WP_234864195.1">
    <property type="nucleotide sequence ID" value="NZ_JAKEVY010000001.1"/>
</dbReference>
<evidence type="ECO:0000256" key="1">
    <source>
        <dbReference type="ARBA" id="ARBA00007913"/>
    </source>
</evidence>
<dbReference type="InterPro" id="IPR050534">
    <property type="entry name" value="Coronavir_polyprotein_1ab"/>
</dbReference>
<keyword evidence="3" id="KW-0378">Hydrolase</keyword>
<dbReference type="EMBL" id="JAKEVY010000001">
    <property type="protein sequence ID" value="MCF1713667.1"/>
    <property type="molecule type" value="Genomic_DNA"/>
</dbReference>
<name>A0ABS9BD91_9BACT</name>
<evidence type="ECO:0000313" key="8">
    <source>
        <dbReference type="Proteomes" id="UP001200145"/>
    </source>
</evidence>
<gene>
    <name evidence="7" type="ORF">L0U88_03365</name>
</gene>
<evidence type="ECO:0000256" key="4">
    <source>
        <dbReference type="ARBA" id="ARBA00022806"/>
    </source>
</evidence>
<dbReference type="CDD" id="cd18808">
    <property type="entry name" value="SF1_C_Upf1"/>
    <property type="match status" value="1"/>
</dbReference>
<dbReference type="PANTHER" id="PTHR43788:SF8">
    <property type="entry name" value="DNA-BINDING PROTEIN SMUBP-2"/>
    <property type="match status" value="1"/>
</dbReference>
<dbReference type="InterPro" id="IPR003593">
    <property type="entry name" value="AAA+_ATPase"/>
</dbReference>
<dbReference type="Proteomes" id="UP001200145">
    <property type="component" value="Unassembled WGS sequence"/>
</dbReference>
<dbReference type="InterPro" id="IPR041679">
    <property type="entry name" value="DNA2/NAM7-like_C"/>
</dbReference>
<evidence type="ECO:0000256" key="2">
    <source>
        <dbReference type="ARBA" id="ARBA00022741"/>
    </source>
</evidence>
<comment type="similarity">
    <text evidence="1">Belongs to the DNA2/NAM7 helicase family.</text>
</comment>
<evidence type="ECO:0000256" key="5">
    <source>
        <dbReference type="ARBA" id="ARBA00022840"/>
    </source>
</evidence>
<keyword evidence="5" id="KW-0067">ATP-binding</keyword>
<dbReference type="Pfam" id="PF13087">
    <property type="entry name" value="AAA_12"/>
    <property type="match status" value="1"/>
</dbReference>
<keyword evidence="2" id="KW-0547">Nucleotide-binding</keyword>
<dbReference type="SMART" id="SM00382">
    <property type="entry name" value="AAA"/>
    <property type="match status" value="1"/>
</dbReference>
<evidence type="ECO:0000259" key="6">
    <source>
        <dbReference type="SMART" id="SM00382"/>
    </source>
</evidence>
<comment type="caution">
    <text evidence="7">The sequence shown here is derived from an EMBL/GenBank/DDBJ whole genome shotgun (WGS) entry which is preliminary data.</text>
</comment>
<sequence>MDYFRQLALALKQEWQEDKLNFDEQVRLSSVQDRRANGYSWYPVAIRDTELGKGDYLTVQFERTTHTEIPHLFRFGGAATLFSQHQPDTNRLEGIITHVSGNTLKINFRTEELPDWADDGKLGIDLAFDDNSYEEMRKALQLADSLKDKREEGRLIRILTGEETPTWRREESSFTSAALNESQQAAVRKIIDAQDLAIVHGPPGTGKTTTLIEAIKILCLTEKGPLLVVAPSNAAVDLLSEKAADAGCSVLRIGNPVRVSEKLQALTLDVKLATHPRMKEIRRMKKQADEYRTMAHKYKRSFGKAEWEQRKALFKEVRAIMKEVDNTMEYMTRDIIEKSQVITATLVGAAHYTITDLRYAVVIMDEATQALEPAAWIPILKTRKLVLAGDHQQLAPTVKSQAAAEAGLSTSLFEKLVQRWPETVTMLTTQYRMNAGIMEFSNRKFYEGKLLADAFVADHTIFPGDAPFLFIDTAGCGFEEKQVGTSTSNPEEAAFLVNYFIRYWKEVTEAGIPAKDLSIGIIAPYKEQLEAIRKAVENAGSVPFIQQLSINTVDSFQGQERDIILISMTRSNPDSRIGFLSEIRRMNVAMTRAKKKLVIIGDSSTLAQHAFYSELIELAEQRKAYQSAWEYM</sequence>
<feature type="domain" description="AAA+ ATPase" evidence="6">
    <location>
        <begin position="193"/>
        <end position="451"/>
    </location>
</feature>
<accession>A0ABS9BD91</accession>
<dbReference type="Gene3D" id="2.40.30.270">
    <property type="match status" value="1"/>
</dbReference>
<dbReference type="InterPro" id="IPR041677">
    <property type="entry name" value="DNA2/NAM7_AAA_11"/>
</dbReference>
<dbReference type="Pfam" id="PF13086">
    <property type="entry name" value="AAA_11"/>
    <property type="match status" value="1"/>
</dbReference>
<organism evidence="7 8">
    <name type="scientific">Flavihumibacter fluminis</name>
    <dbReference type="NCBI Taxonomy" id="2909236"/>
    <lineage>
        <taxon>Bacteria</taxon>
        <taxon>Pseudomonadati</taxon>
        <taxon>Bacteroidota</taxon>
        <taxon>Chitinophagia</taxon>
        <taxon>Chitinophagales</taxon>
        <taxon>Chitinophagaceae</taxon>
        <taxon>Flavihumibacter</taxon>
    </lineage>
</organism>
<dbReference type="InterPro" id="IPR027417">
    <property type="entry name" value="P-loop_NTPase"/>
</dbReference>
<dbReference type="SUPFAM" id="SSF52540">
    <property type="entry name" value="P-loop containing nucleoside triphosphate hydrolases"/>
    <property type="match status" value="1"/>
</dbReference>
<protein>
    <submittedName>
        <fullName evidence="7">AAA domain-containing protein</fullName>
    </submittedName>
</protein>